<feature type="region of interest" description="Disordered" evidence="1">
    <location>
        <begin position="39"/>
        <end position="95"/>
    </location>
</feature>
<proteinExistence type="predicted"/>
<reference evidence="2" key="1">
    <citation type="submission" date="2022-03" db="EMBL/GenBank/DDBJ databases">
        <authorList>
            <person name="Alioto T."/>
            <person name="Alioto T."/>
            <person name="Gomez Garrido J."/>
        </authorList>
    </citation>
    <scope>NUCLEOTIDE SEQUENCE</scope>
</reference>
<dbReference type="Proteomes" id="UP001295444">
    <property type="component" value="Chromosome 05"/>
</dbReference>
<evidence type="ECO:0000313" key="2">
    <source>
        <dbReference type="EMBL" id="CAH2296754.1"/>
    </source>
</evidence>
<organism evidence="2 3">
    <name type="scientific">Pelobates cultripes</name>
    <name type="common">Western spadefoot toad</name>
    <dbReference type="NCBI Taxonomy" id="61616"/>
    <lineage>
        <taxon>Eukaryota</taxon>
        <taxon>Metazoa</taxon>
        <taxon>Chordata</taxon>
        <taxon>Craniata</taxon>
        <taxon>Vertebrata</taxon>
        <taxon>Euteleostomi</taxon>
        <taxon>Amphibia</taxon>
        <taxon>Batrachia</taxon>
        <taxon>Anura</taxon>
        <taxon>Pelobatoidea</taxon>
        <taxon>Pelobatidae</taxon>
        <taxon>Pelobates</taxon>
    </lineage>
</organism>
<gene>
    <name evidence="2" type="ORF">PECUL_23A026938</name>
</gene>
<evidence type="ECO:0000256" key="1">
    <source>
        <dbReference type="SAM" id="MobiDB-lite"/>
    </source>
</evidence>
<name>A0AAD1WBA5_PELCU</name>
<sequence>MADVTISPAPQGLLETTLMQLNAIFEEFWLKLSCRQAEMEGRNDSGGPSHHLQTKAKNPTLSHAQQIKSANMSRKSTRKKPRALDARIRSWSSRV</sequence>
<evidence type="ECO:0000313" key="3">
    <source>
        <dbReference type="Proteomes" id="UP001295444"/>
    </source>
</evidence>
<feature type="compositionally biased region" description="Polar residues" evidence="1">
    <location>
        <begin position="55"/>
        <end position="74"/>
    </location>
</feature>
<protein>
    <submittedName>
        <fullName evidence="2">Uncharacterized protein</fullName>
    </submittedName>
</protein>
<dbReference type="AlphaFoldDB" id="A0AAD1WBA5"/>
<keyword evidence="3" id="KW-1185">Reference proteome</keyword>
<accession>A0AAD1WBA5</accession>
<dbReference type="EMBL" id="OW240916">
    <property type="protein sequence ID" value="CAH2296754.1"/>
    <property type="molecule type" value="Genomic_DNA"/>
</dbReference>